<dbReference type="PROSITE" id="PS00463">
    <property type="entry name" value="ZN2_CY6_FUNGAL_1"/>
    <property type="match status" value="1"/>
</dbReference>
<feature type="compositionally biased region" description="Polar residues" evidence="7">
    <location>
        <begin position="56"/>
        <end position="77"/>
    </location>
</feature>
<dbReference type="PROSITE" id="PS50048">
    <property type="entry name" value="ZN2_CY6_FUNGAL_2"/>
    <property type="match status" value="1"/>
</dbReference>
<accession>A0A9W9TIA2</accession>
<evidence type="ECO:0000256" key="5">
    <source>
        <dbReference type="ARBA" id="ARBA00023163"/>
    </source>
</evidence>
<evidence type="ECO:0000256" key="6">
    <source>
        <dbReference type="ARBA" id="ARBA00023242"/>
    </source>
</evidence>
<feature type="region of interest" description="Disordered" evidence="7">
    <location>
        <begin position="53"/>
        <end position="94"/>
    </location>
</feature>
<evidence type="ECO:0000259" key="8">
    <source>
        <dbReference type="PROSITE" id="PS50048"/>
    </source>
</evidence>
<evidence type="ECO:0000313" key="10">
    <source>
        <dbReference type="Proteomes" id="UP001150941"/>
    </source>
</evidence>
<feature type="domain" description="Zn(2)-C6 fungal-type" evidence="8">
    <location>
        <begin position="13"/>
        <end position="43"/>
    </location>
</feature>
<reference evidence="9" key="1">
    <citation type="submission" date="2022-11" db="EMBL/GenBank/DDBJ databases">
        <authorList>
            <person name="Petersen C."/>
        </authorList>
    </citation>
    <scope>NUCLEOTIDE SEQUENCE</scope>
    <source>
        <strain evidence="9">IBT 19713</strain>
    </source>
</reference>
<dbReference type="EMBL" id="JAPQKS010000006">
    <property type="protein sequence ID" value="KAJ5223821.1"/>
    <property type="molecule type" value="Genomic_DNA"/>
</dbReference>
<evidence type="ECO:0000256" key="4">
    <source>
        <dbReference type="ARBA" id="ARBA00023125"/>
    </source>
</evidence>
<keyword evidence="3" id="KW-0805">Transcription regulation</keyword>
<dbReference type="GO" id="GO:0003677">
    <property type="term" value="F:DNA binding"/>
    <property type="evidence" value="ECO:0007669"/>
    <property type="project" value="UniProtKB-KW"/>
</dbReference>
<keyword evidence="5" id="KW-0804">Transcription</keyword>
<keyword evidence="2" id="KW-0862">Zinc</keyword>
<proteinExistence type="predicted"/>
<dbReference type="PANTHER" id="PTHR47660">
    <property type="entry name" value="TRANSCRIPTION FACTOR WITH C2H2 AND ZN(2)-CYS(6) DNA BINDING DOMAIN (EUROFUNG)-RELATED-RELATED"/>
    <property type="match status" value="1"/>
</dbReference>
<reference evidence="9" key="2">
    <citation type="journal article" date="2023" name="IMA Fungus">
        <title>Comparative genomic study of the Penicillium genus elucidates a diverse pangenome and 15 lateral gene transfer events.</title>
        <authorList>
            <person name="Petersen C."/>
            <person name="Sorensen T."/>
            <person name="Nielsen M.R."/>
            <person name="Sondergaard T.E."/>
            <person name="Sorensen J.L."/>
            <person name="Fitzpatrick D.A."/>
            <person name="Frisvad J.C."/>
            <person name="Nielsen K.L."/>
        </authorList>
    </citation>
    <scope>NUCLEOTIDE SEQUENCE</scope>
    <source>
        <strain evidence="9">IBT 19713</strain>
    </source>
</reference>
<gene>
    <name evidence="9" type="ORF">N7468_008363</name>
</gene>
<evidence type="ECO:0000313" key="9">
    <source>
        <dbReference type="EMBL" id="KAJ5223821.1"/>
    </source>
</evidence>
<evidence type="ECO:0000256" key="1">
    <source>
        <dbReference type="ARBA" id="ARBA00022723"/>
    </source>
</evidence>
<feature type="compositionally biased region" description="Low complexity" evidence="7">
    <location>
        <begin position="78"/>
        <end position="94"/>
    </location>
</feature>
<dbReference type="Gene3D" id="4.10.240.10">
    <property type="entry name" value="Zn(2)-C6 fungal-type DNA-binding domain"/>
    <property type="match status" value="1"/>
</dbReference>
<protein>
    <recommendedName>
        <fullName evidence="8">Zn(2)-C6 fungal-type domain-containing protein</fullName>
    </recommendedName>
</protein>
<dbReference type="Pfam" id="PF00172">
    <property type="entry name" value="Zn_clus"/>
    <property type="match status" value="1"/>
</dbReference>
<dbReference type="RefSeq" id="XP_058328004.1">
    <property type="nucleotide sequence ID" value="XM_058477659.1"/>
</dbReference>
<keyword evidence="10" id="KW-1185">Reference proteome</keyword>
<keyword evidence="1" id="KW-0479">Metal-binding</keyword>
<dbReference type="GeneID" id="83204962"/>
<dbReference type="AlphaFoldDB" id="A0A9W9TIA2"/>
<evidence type="ECO:0000256" key="2">
    <source>
        <dbReference type="ARBA" id="ARBA00022833"/>
    </source>
</evidence>
<dbReference type="GO" id="GO:0000981">
    <property type="term" value="F:DNA-binding transcription factor activity, RNA polymerase II-specific"/>
    <property type="evidence" value="ECO:0007669"/>
    <property type="project" value="InterPro"/>
</dbReference>
<dbReference type="InterPro" id="IPR001138">
    <property type="entry name" value="Zn2Cys6_DnaBD"/>
</dbReference>
<dbReference type="GO" id="GO:0008270">
    <property type="term" value="F:zinc ion binding"/>
    <property type="evidence" value="ECO:0007669"/>
    <property type="project" value="InterPro"/>
</dbReference>
<name>A0A9W9TIA2_9EURO</name>
<dbReference type="SUPFAM" id="SSF57701">
    <property type="entry name" value="Zn2/Cys6 DNA-binding domain"/>
    <property type="match status" value="1"/>
</dbReference>
<comment type="caution">
    <text evidence="9">The sequence shown here is derived from an EMBL/GenBank/DDBJ whole genome shotgun (WGS) entry which is preliminary data.</text>
</comment>
<evidence type="ECO:0000256" key="7">
    <source>
        <dbReference type="SAM" id="MobiDB-lite"/>
    </source>
</evidence>
<keyword evidence="6" id="KW-0539">Nucleus</keyword>
<dbReference type="Proteomes" id="UP001150941">
    <property type="component" value="Unassembled WGS sequence"/>
</dbReference>
<dbReference type="PANTHER" id="PTHR47660:SF3">
    <property type="entry name" value="FINGER DOMAIN PROTEIN, PUTATIVE (AFU_ORTHOLOGUE AFUA_4G03310)-RELATED"/>
    <property type="match status" value="1"/>
</dbReference>
<organism evidence="9 10">
    <name type="scientific">Penicillium chermesinum</name>
    <dbReference type="NCBI Taxonomy" id="63820"/>
    <lineage>
        <taxon>Eukaryota</taxon>
        <taxon>Fungi</taxon>
        <taxon>Dikarya</taxon>
        <taxon>Ascomycota</taxon>
        <taxon>Pezizomycotina</taxon>
        <taxon>Eurotiomycetes</taxon>
        <taxon>Eurotiomycetidae</taxon>
        <taxon>Eurotiales</taxon>
        <taxon>Aspergillaceae</taxon>
        <taxon>Penicillium</taxon>
    </lineage>
</organism>
<dbReference type="InterPro" id="IPR036864">
    <property type="entry name" value="Zn2-C6_fun-type_DNA-bd_sf"/>
</dbReference>
<dbReference type="CDD" id="cd00067">
    <property type="entry name" value="GAL4"/>
    <property type="match status" value="1"/>
</dbReference>
<dbReference type="OrthoDB" id="2441642at2759"/>
<evidence type="ECO:0000256" key="3">
    <source>
        <dbReference type="ARBA" id="ARBA00023015"/>
    </source>
</evidence>
<sequence length="416" mass="46589">MERPRYAVSRQRSCQECSITKAKCDRQPGGCTRCWERNIRCVYPKATIVKNERTAPANSGGTESPTSASTMLKPSNMRTVLPSRHSSSSSPVSFHSQQTASLCPPLLLPSTAKMDTNFSALKLSCPINADDITARWMNPYIPVPGQAVKSYPPAVTALISRNLESYAAISVRGRHLVPFIHPAQLSGLHVHGDSPLVVCLGLLQSWGVPGSENALSRVIWDEMRTICDKRNEYEAIDLLGAFQAFLLYMLVLFFRLGQTPDNQLRQAMMDLQALATLAAKKGLTCIADNDHSSPLWEEWIVTEAKRRTLYVMYLFDSVLSSQENLPTFLGTELQGLPAPAGKYLWQAGTRAEWKHLYNVHLVEWPERLTIDELWPIPADMDAAEEMERRKRVNHWLEDVDEYGAMLYAVTSITHGV</sequence>
<keyword evidence="4" id="KW-0238">DNA-binding</keyword>